<sequence>MAQKKENNFPTLKSDEDKLRWEESADKKSLSFLFRKQKIEDIFIESAIKNTKTLLIGEEVCDAAEPEECSVLLHKIHCSC</sequence>
<dbReference type="EMBL" id="FN654276">
    <property type="protein sequence ID" value="CBY30444.1"/>
    <property type="molecule type" value="Genomic_DNA"/>
</dbReference>
<gene>
    <name evidence="1" type="ORF">GSOID_T00018311001</name>
</gene>
<protein>
    <submittedName>
        <fullName evidence="1">Uncharacterized protein</fullName>
    </submittedName>
</protein>
<dbReference type="Proteomes" id="UP000011014">
    <property type="component" value="Unassembled WGS sequence"/>
</dbReference>
<accession>E4Y446</accession>
<organism evidence="1">
    <name type="scientific">Oikopleura dioica</name>
    <name type="common">Tunicate</name>
    <dbReference type="NCBI Taxonomy" id="34765"/>
    <lineage>
        <taxon>Eukaryota</taxon>
        <taxon>Metazoa</taxon>
        <taxon>Chordata</taxon>
        <taxon>Tunicata</taxon>
        <taxon>Appendicularia</taxon>
        <taxon>Copelata</taxon>
        <taxon>Oikopleuridae</taxon>
        <taxon>Oikopleura</taxon>
    </lineage>
</organism>
<evidence type="ECO:0000313" key="1">
    <source>
        <dbReference type="EMBL" id="CBY30444.1"/>
    </source>
</evidence>
<proteinExistence type="predicted"/>
<reference evidence="1" key="1">
    <citation type="journal article" date="2010" name="Science">
        <title>Plasticity of animal genome architecture unmasked by rapid evolution of a pelagic tunicate.</title>
        <authorList>
            <person name="Denoeud F."/>
            <person name="Henriet S."/>
            <person name="Mungpakdee S."/>
            <person name="Aury J.M."/>
            <person name="Da Silva C."/>
            <person name="Brinkmann H."/>
            <person name="Mikhaleva J."/>
            <person name="Olsen L.C."/>
            <person name="Jubin C."/>
            <person name="Canestro C."/>
            <person name="Bouquet J.M."/>
            <person name="Danks G."/>
            <person name="Poulain J."/>
            <person name="Campsteijn C."/>
            <person name="Adamski M."/>
            <person name="Cross I."/>
            <person name="Yadetie F."/>
            <person name="Muffato M."/>
            <person name="Louis A."/>
            <person name="Butcher S."/>
            <person name="Tsagkogeorga G."/>
            <person name="Konrad A."/>
            <person name="Singh S."/>
            <person name="Jensen M.F."/>
            <person name="Cong E.H."/>
            <person name="Eikeseth-Otteraa H."/>
            <person name="Noel B."/>
            <person name="Anthouard V."/>
            <person name="Porcel B.M."/>
            <person name="Kachouri-Lafond R."/>
            <person name="Nishino A."/>
            <person name="Ugolini M."/>
            <person name="Chourrout P."/>
            <person name="Nishida H."/>
            <person name="Aasland R."/>
            <person name="Huzurbazar S."/>
            <person name="Westhof E."/>
            <person name="Delsuc F."/>
            <person name="Lehrach H."/>
            <person name="Reinhardt R."/>
            <person name="Weissenbach J."/>
            <person name="Roy S.W."/>
            <person name="Artiguenave F."/>
            <person name="Postlethwait J.H."/>
            <person name="Manak J.R."/>
            <person name="Thompson E.M."/>
            <person name="Jaillon O."/>
            <person name="Du Pasquier L."/>
            <person name="Boudinot P."/>
            <person name="Liberles D.A."/>
            <person name="Volff J.N."/>
            <person name="Philippe H."/>
            <person name="Lenhard B."/>
            <person name="Roest Crollius H."/>
            <person name="Wincker P."/>
            <person name="Chourrout D."/>
        </authorList>
    </citation>
    <scope>NUCLEOTIDE SEQUENCE [LARGE SCALE GENOMIC DNA]</scope>
</reference>
<dbReference type="AlphaFoldDB" id="E4Y446"/>
<name>E4Y446_OIKDI</name>